<dbReference type="RefSeq" id="WP_089731884.1">
    <property type="nucleotide sequence ID" value="NZ_FNIA01000004.1"/>
</dbReference>
<dbReference type="AlphaFoldDB" id="A0A1G9UG02"/>
<evidence type="ECO:0000313" key="5">
    <source>
        <dbReference type="Proteomes" id="UP000199370"/>
    </source>
</evidence>
<dbReference type="OrthoDB" id="299650at2157"/>
<evidence type="ECO:0000259" key="2">
    <source>
        <dbReference type="Pfam" id="PF26592"/>
    </source>
</evidence>
<dbReference type="EMBL" id="FNIA01000004">
    <property type="protein sequence ID" value="SDM58852.1"/>
    <property type="molecule type" value="Genomic_DNA"/>
</dbReference>
<reference evidence="4 5" key="1">
    <citation type="submission" date="2016-10" db="EMBL/GenBank/DDBJ databases">
        <authorList>
            <person name="de Groot N.N."/>
        </authorList>
    </citation>
    <scope>NUCLEOTIDE SEQUENCE [LARGE SCALE GENOMIC DNA]</scope>
    <source>
        <strain evidence="5">EB21,IBRC-M 10013,KCTC 4048</strain>
    </source>
</reference>
<dbReference type="STRING" id="996166.SAMN05192554_104108"/>
<keyword evidence="5" id="KW-1185">Reference proteome</keyword>
<feature type="domain" description="TraC-like" evidence="3">
    <location>
        <begin position="136"/>
        <end position="344"/>
    </location>
</feature>
<evidence type="ECO:0000259" key="3">
    <source>
        <dbReference type="Pfam" id="PF26593"/>
    </source>
</evidence>
<dbReference type="InterPro" id="IPR058596">
    <property type="entry name" value="TraC-like_dom"/>
</dbReference>
<accession>A0A1G9UG02</accession>
<name>A0A1G9UG02_9EURY</name>
<dbReference type="Pfam" id="PF26593">
    <property type="entry name" value="TraC-like"/>
    <property type="match status" value="1"/>
</dbReference>
<organism evidence="4 5">
    <name type="scientific">Haloarchaeobius iranensis</name>
    <dbReference type="NCBI Taxonomy" id="996166"/>
    <lineage>
        <taxon>Archaea</taxon>
        <taxon>Methanobacteriati</taxon>
        <taxon>Methanobacteriota</taxon>
        <taxon>Stenosarchaea group</taxon>
        <taxon>Halobacteria</taxon>
        <taxon>Halobacteriales</taxon>
        <taxon>Halorubellaceae</taxon>
        <taxon>Haloarchaeobius</taxon>
    </lineage>
</organism>
<keyword evidence="1" id="KW-0472">Membrane</keyword>
<dbReference type="Pfam" id="PF26592">
    <property type="entry name" value="PrgI_like"/>
    <property type="match status" value="1"/>
</dbReference>
<keyword evidence="1" id="KW-1133">Transmembrane helix</keyword>
<evidence type="ECO:0000313" key="4">
    <source>
        <dbReference type="EMBL" id="SDM58852.1"/>
    </source>
</evidence>
<feature type="domain" description="PrgI-like" evidence="2">
    <location>
        <begin position="20"/>
        <end position="94"/>
    </location>
</feature>
<sequence length="372" mass="42365">MSTEDKSNRRIMDQFGEESRIPYLNISEGDVGVVVVVPILAMLVVAMTVDAFILPTLVLSFLLMLGVVYVTPSHLTAPAYLGAVYRHLKRPNWTYSVPYYETMTETSTDTTANEGGLLNYTPFKPDERTQDLTNIERAWPGAGAIQRRDGVMEAYVQVEPGNMDFAMADDWAAIQEACSEFANKELDFQLKFHATTSTYPVEKLVERLNQRMLDDDVQNNPIFAELLDEYRERRPSQMRARGAQELQFYIGVRVDEFEIKNRYEHEPTPLEKLSNIPLLGILFSPFVGRHQDRTEAERHMAMFDRLDDRLATIEGELVQNINGWDSRRLSTVELFGLCLDFWNGEEHDFGTASESLTASPAIGRTERGEVDD</sequence>
<protein>
    <submittedName>
        <fullName evidence="4">Uncharacterized protein</fullName>
    </submittedName>
</protein>
<gene>
    <name evidence="4" type="ORF">SAMN05192554_104108</name>
</gene>
<proteinExistence type="predicted"/>
<dbReference type="InterPro" id="IPR058597">
    <property type="entry name" value="PrgI-like_dom"/>
</dbReference>
<evidence type="ECO:0000256" key="1">
    <source>
        <dbReference type="SAM" id="Phobius"/>
    </source>
</evidence>
<keyword evidence="1" id="KW-0812">Transmembrane</keyword>
<dbReference type="Proteomes" id="UP000199370">
    <property type="component" value="Unassembled WGS sequence"/>
</dbReference>
<feature type="transmembrane region" description="Helical" evidence="1">
    <location>
        <begin position="21"/>
        <end position="46"/>
    </location>
</feature>